<organism evidence="3">
    <name type="scientific">Musa acuminata subsp. malaccensis</name>
    <name type="common">Wild banana</name>
    <name type="synonym">Musa malaccensis</name>
    <dbReference type="NCBI Taxonomy" id="214687"/>
    <lineage>
        <taxon>Eukaryota</taxon>
        <taxon>Viridiplantae</taxon>
        <taxon>Streptophyta</taxon>
        <taxon>Embryophyta</taxon>
        <taxon>Tracheophyta</taxon>
        <taxon>Spermatophyta</taxon>
        <taxon>Magnoliopsida</taxon>
        <taxon>Liliopsida</taxon>
        <taxon>Zingiberales</taxon>
        <taxon>Musaceae</taxon>
        <taxon>Musa</taxon>
    </lineage>
</organism>
<feature type="region of interest" description="Disordered" evidence="1">
    <location>
        <begin position="328"/>
        <end position="408"/>
    </location>
</feature>
<dbReference type="Pfam" id="PF25874">
    <property type="entry name" value="WHD_plant_repro"/>
    <property type="match status" value="1"/>
</dbReference>
<feature type="compositionally biased region" description="Basic and acidic residues" evidence="1">
    <location>
        <begin position="611"/>
        <end position="620"/>
    </location>
</feature>
<dbReference type="InterPro" id="IPR059080">
    <property type="entry name" value="WHD_PTC1"/>
</dbReference>
<evidence type="ECO:0000256" key="1">
    <source>
        <dbReference type="SAM" id="MobiDB-lite"/>
    </source>
</evidence>
<dbReference type="AlphaFoldDB" id="A0A8D7B2R0"/>
<dbReference type="PANTHER" id="PTHR46740">
    <property type="entry name" value="PROTEIN DYAD"/>
    <property type="match status" value="1"/>
</dbReference>
<dbReference type="InterPro" id="IPR044221">
    <property type="entry name" value="DYAD/AMEIOTIC1"/>
</dbReference>
<feature type="region of interest" description="Disordered" evidence="1">
    <location>
        <begin position="611"/>
        <end position="666"/>
    </location>
</feature>
<evidence type="ECO:0000313" key="3">
    <source>
        <dbReference type="EMBL" id="CAG1860553.1"/>
    </source>
</evidence>
<accession>A0A8D7B2R0</accession>
<protein>
    <submittedName>
        <fullName evidence="3">(wild Malaysian banana) hypothetical protein</fullName>
    </submittedName>
</protein>
<feature type="compositionally biased region" description="Basic and acidic residues" evidence="1">
    <location>
        <begin position="354"/>
        <end position="376"/>
    </location>
</feature>
<dbReference type="PANTHER" id="PTHR46740:SF2">
    <property type="entry name" value="PROTEIN DYAD"/>
    <property type="match status" value="1"/>
</dbReference>
<dbReference type="EMBL" id="HG996466">
    <property type="protein sequence ID" value="CAG1860553.1"/>
    <property type="molecule type" value="Genomic_DNA"/>
</dbReference>
<dbReference type="GO" id="GO:0051177">
    <property type="term" value="P:meiotic sister chromatid cohesion"/>
    <property type="evidence" value="ECO:0007669"/>
    <property type="project" value="InterPro"/>
</dbReference>
<sequence length="897" mass="101644">MTVDEEENLIFAKYNGITGAPEEDRRLDDCLAVFYTVSFDLRSFLALCELIDGYTIALLVGGVRRIGSSWMETPWEKLKYYYSKRNDSTVSKERQGRWAFGGQALADATSRHASPCDGTTPLDIIRPSYSIPWWRSMQQWDRMGAIWVVTGGTHRYMAFILFFVGALELDAFYKIDHEKLPPKSPIQLKAIRVVKVCEATKLEVTVSFPSTLALRNYFALSPEPGREPELDERFVMSSNQAARILRLPVPPSDLEVQKHLLSFWLSNSNLYDSPPFIGPPESVMEVDEVDNQTSLLGHCLLTIKQAGFVGWGIRRKVKYIGRQRDISWSSPEEEKEEVQADEEQLHSEKKRKREVVEEERKKNNENKRGKKGENKKEKKKKPRRDRDDNRRYEEKQQQGKGTRDRWSSERYEAAEMKLLEIMKEKGAELGKPIMRHALREEARKHIGDTGLLDHLLKHMAGKVVTNGTERFRRRHNSEGAMEYWLEPADFVEVRQKAGVADPYWVPPPGWKPGDAPACPCDGEIRQLREELSLLKRDMDHLNSLKQLEKVVNEAQPEPENGGNTWQENCRSLMERNTKLKEEISVIFICLQGLKEEIRLLKEEKEKKNMEMEAMKEDKGVQYEGDDTMQHDGNENKRDGDANDGNSNSNITDSIMKDTNNNSNSNISNLSITAVDITKSRSATTNSKRVAARRSGFRICKPQGTFLWPDMWSSTSSSSAADGGAGVWRPPGSQVVPNPMMTTMTTATIEEHLMLLGGVPTPSSASTATSAPRLLLLPSPASPAHTHPPEVMAVPPPPPPPHHHNHHLQMLQQTGGSCDICPSVVYRHMVARNGERGQQEHLQSACLLQTWKEQKRWRKKCVICSAGSYALRKQGTARANQVRPQADNSVLQIAYLNV</sequence>
<dbReference type="GO" id="GO:0007131">
    <property type="term" value="P:reciprocal meiotic recombination"/>
    <property type="evidence" value="ECO:0007669"/>
    <property type="project" value="InterPro"/>
</dbReference>
<proteinExistence type="predicted"/>
<feature type="domain" description="PTC1-like winged helix-turn-helix" evidence="2">
    <location>
        <begin position="405"/>
        <end position="486"/>
    </location>
</feature>
<feature type="compositionally biased region" description="Basic and acidic residues" evidence="1">
    <location>
        <begin position="627"/>
        <end position="640"/>
    </location>
</feature>
<feature type="region of interest" description="Disordered" evidence="1">
    <location>
        <begin position="715"/>
        <end position="737"/>
    </location>
</feature>
<name>A0A8D7B2R0_MUSAM</name>
<feature type="compositionally biased region" description="Basic and acidic residues" evidence="1">
    <location>
        <begin position="384"/>
        <end position="408"/>
    </location>
</feature>
<reference evidence="3" key="1">
    <citation type="submission" date="2021-03" db="EMBL/GenBank/DDBJ databases">
        <authorList>
            <consortium name="Genoscope - CEA"/>
            <person name="William W."/>
        </authorList>
    </citation>
    <scope>NUCLEOTIDE SEQUENCE</scope>
    <source>
        <strain evidence="3">Doubled-haploid Pahang</strain>
    </source>
</reference>
<feature type="compositionally biased region" description="Acidic residues" evidence="1">
    <location>
        <begin position="331"/>
        <end position="342"/>
    </location>
</feature>
<evidence type="ECO:0000259" key="2">
    <source>
        <dbReference type="Pfam" id="PF25874"/>
    </source>
</evidence>
<gene>
    <name evidence="3" type="ORF">GSMUA_98570.1</name>
</gene>